<dbReference type="SUPFAM" id="SSF55753">
    <property type="entry name" value="Actin depolymerizing proteins"/>
    <property type="match status" value="1"/>
</dbReference>
<evidence type="ECO:0000256" key="1">
    <source>
        <dbReference type="SAM" id="MobiDB-lite"/>
    </source>
</evidence>
<organism evidence="3 5">
    <name type="scientific">Thamnocephalis sphaerospora</name>
    <dbReference type="NCBI Taxonomy" id="78915"/>
    <lineage>
        <taxon>Eukaryota</taxon>
        <taxon>Fungi</taxon>
        <taxon>Fungi incertae sedis</taxon>
        <taxon>Zoopagomycota</taxon>
        <taxon>Zoopagomycotina</taxon>
        <taxon>Zoopagomycetes</taxon>
        <taxon>Zoopagales</taxon>
        <taxon>Sigmoideomycetaceae</taxon>
        <taxon>Thamnocephalis</taxon>
    </lineage>
</organism>
<evidence type="ECO:0000313" key="4">
    <source>
        <dbReference type="EMBL" id="RKP10591.1"/>
    </source>
</evidence>
<feature type="compositionally biased region" description="Basic and acidic residues" evidence="1">
    <location>
        <begin position="230"/>
        <end position="252"/>
    </location>
</feature>
<dbReference type="PANTHER" id="PTHR10829:SF25">
    <property type="entry name" value="DREBRIN-LIKE PROTEIN"/>
    <property type="match status" value="1"/>
</dbReference>
<accession>A0A4P9XN21</accession>
<dbReference type="InterPro" id="IPR001849">
    <property type="entry name" value="PH_domain"/>
</dbReference>
<feature type="region of interest" description="Disordered" evidence="1">
    <location>
        <begin position="152"/>
        <end position="261"/>
    </location>
</feature>
<dbReference type="InterPro" id="IPR011993">
    <property type="entry name" value="PH-like_dom_sf"/>
</dbReference>
<protein>
    <recommendedName>
        <fullName evidence="2">PH domain-containing protein</fullName>
    </recommendedName>
</protein>
<proteinExistence type="predicted"/>
<dbReference type="OrthoDB" id="2123378at2759"/>
<dbReference type="EMBL" id="KZ992817">
    <property type="protein sequence ID" value="RKP06791.1"/>
    <property type="molecule type" value="Genomic_DNA"/>
</dbReference>
<sequence>MACDLTDPAIQETYQAIIAGEPTNWMLLGYRETRDIIYHYCSGEGGLDELRDNLTDEVLYGLVRIGSHNLLITYMNDQVSGVRRARALVHGRAVASKLEASMRNRALTSAIHAPTTQRHDIQISASSKGELSEASIRSRFRQLGGDGAAPAAAAAAAAAEPASAPKAASPPTSHPRAPAAQPAAEAAPAAAPAVEKPAAPATSPPTSSHSTTAASPPASRSPPVSQSKLQAEKDAEAARREESERQRREQLQKKMQQAGKDGQLSGFITVQGGGCYFWKRRFFTIKGKSMFLYRDETDKLPIASLEMAGAVNSVEDAQAEVLIPNSFRVEFKNAAEPFYFFSDSKEQKDAAMQGILKCA</sequence>
<dbReference type="GO" id="GO:0030833">
    <property type="term" value="P:regulation of actin filament polymerization"/>
    <property type="evidence" value="ECO:0007669"/>
    <property type="project" value="TreeGrafter"/>
</dbReference>
<evidence type="ECO:0000259" key="2">
    <source>
        <dbReference type="PROSITE" id="PS50003"/>
    </source>
</evidence>
<evidence type="ECO:0000313" key="5">
    <source>
        <dbReference type="Proteomes" id="UP000271241"/>
    </source>
</evidence>
<dbReference type="SUPFAM" id="SSF50729">
    <property type="entry name" value="PH domain-like"/>
    <property type="match status" value="1"/>
</dbReference>
<dbReference type="GO" id="GO:0005884">
    <property type="term" value="C:actin filament"/>
    <property type="evidence" value="ECO:0007669"/>
    <property type="project" value="TreeGrafter"/>
</dbReference>
<dbReference type="Proteomes" id="UP000271241">
    <property type="component" value="Unassembled WGS sequence"/>
</dbReference>
<dbReference type="GO" id="GO:0051015">
    <property type="term" value="F:actin filament binding"/>
    <property type="evidence" value="ECO:0007669"/>
    <property type="project" value="TreeGrafter"/>
</dbReference>
<keyword evidence="5" id="KW-1185">Reference proteome</keyword>
<dbReference type="AlphaFoldDB" id="A0A4P9XN21"/>
<dbReference type="Gene3D" id="3.40.20.10">
    <property type="entry name" value="Severin"/>
    <property type="match status" value="1"/>
</dbReference>
<reference evidence="5" key="1">
    <citation type="journal article" date="2018" name="Nat. Microbiol.">
        <title>Leveraging single-cell genomics to expand the fungal tree of life.</title>
        <authorList>
            <person name="Ahrendt S.R."/>
            <person name="Quandt C.A."/>
            <person name="Ciobanu D."/>
            <person name="Clum A."/>
            <person name="Salamov A."/>
            <person name="Andreopoulos B."/>
            <person name="Cheng J.F."/>
            <person name="Woyke T."/>
            <person name="Pelin A."/>
            <person name="Henrissat B."/>
            <person name="Reynolds N.K."/>
            <person name="Benny G.L."/>
            <person name="Smith M.E."/>
            <person name="James T.Y."/>
            <person name="Grigoriev I.V."/>
        </authorList>
    </citation>
    <scope>NUCLEOTIDE SEQUENCE [LARGE SCALE GENOMIC DNA]</scope>
    <source>
        <strain evidence="5">RSA 1356</strain>
    </source>
</reference>
<dbReference type="Gene3D" id="2.30.29.30">
    <property type="entry name" value="Pleckstrin-homology domain (PH domain)/Phosphotyrosine-binding domain (PTB)"/>
    <property type="match status" value="1"/>
</dbReference>
<feature type="domain" description="PH" evidence="2">
    <location>
        <begin position="261"/>
        <end position="359"/>
    </location>
</feature>
<dbReference type="EMBL" id="KZ992445">
    <property type="protein sequence ID" value="RKP10591.1"/>
    <property type="molecule type" value="Genomic_DNA"/>
</dbReference>
<name>A0A4P9XN21_9FUNG</name>
<dbReference type="InterPro" id="IPR029006">
    <property type="entry name" value="ADF-H/Gelsolin-like_dom_sf"/>
</dbReference>
<dbReference type="InterPro" id="IPR002108">
    <property type="entry name" value="ADF-H"/>
</dbReference>
<reference evidence="3" key="2">
    <citation type="submission" date="2018-07" db="EMBL/GenBank/DDBJ databases">
        <title>Leveraging single-cell genomics to expand the Fungal Tree of Life.</title>
        <authorList>
            <consortium name="DOE Joint Genome Institute"/>
            <person name="Ahrendt S.R."/>
            <person name="Quandt C.A."/>
            <person name="Ciobanu D."/>
            <person name="Clum A."/>
            <person name="Salamov A."/>
            <person name="Andreopoulos B."/>
            <person name="Cheng J.-F."/>
            <person name="Woyke T."/>
            <person name="Pelin A."/>
            <person name="Henrissat B."/>
            <person name="Reynolds N."/>
            <person name="Benny G.L."/>
            <person name="Smith M.E."/>
            <person name="James T.Y."/>
            <person name="Grigoriev I.V."/>
        </authorList>
    </citation>
    <scope>NUCLEOTIDE SEQUENCE</scope>
    <source>
        <strain evidence="3">RSA 1356</strain>
    </source>
</reference>
<evidence type="ECO:0000313" key="3">
    <source>
        <dbReference type="EMBL" id="RKP06791.1"/>
    </source>
</evidence>
<dbReference type="STRING" id="78915.A0A4P9XN21"/>
<feature type="region of interest" description="Disordered" evidence="1">
    <location>
        <begin position="112"/>
        <end position="132"/>
    </location>
</feature>
<dbReference type="GO" id="GO:0030864">
    <property type="term" value="C:cortical actin cytoskeleton"/>
    <property type="evidence" value="ECO:0007669"/>
    <property type="project" value="TreeGrafter"/>
</dbReference>
<dbReference type="PANTHER" id="PTHR10829">
    <property type="entry name" value="CORTACTIN AND DREBRIN"/>
    <property type="match status" value="1"/>
</dbReference>
<dbReference type="Pfam" id="PF00241">
    <property type="entry name" value="Cofilin_ADF"/>
    <property type="match status" value="1"/>
</dbReference>
<feature type="compositionally biased region" description="Low complexity" evidence="1">
    <location>
        <begin position="152"/>
        <end position="225"/>
    </location>
</feature>
<gene>
    <name evidence="4" type="ORF">THASP1DRAFT_27604</name>
    <name evidence="3" type="ORF">THASP1DRAFT_31396</name>
</gene>
<dbReference type="PROSITE" id="PS50003">
    <property type="entry name" value="PH_DOMAIN"/>
    <property type="match status" value="1"/>
</dbReference>